<evidence type="ECO:0000256" key="10">
    <source>
        <dbReference type="SAM" id="Phobius"/>
    </source>
</evidence>
<dbReference type="SUPFAM" id="SSF54534">
    <property type="entry name" value="FKBP-like"/>
    <property type="match status" value="1"/>
</dbReference>
<proteinExistence type="inferred from homology"/>
<dbReference type="AlphaFoldDB" id="A0A2S7K1Y2"/>
<dbReference type="SUPFAM" id="SSF109998">
    <property type="entry name" value="Triger factor/SurA peptide-binding domain-like"/>
    <property type="match status" value="1"/>
</dbReference>
<dbReference type="EC" id="5.2.1.8" evidence="3"/>
<dbReference type="Proteomes" id="UP000239504">
    <property type="component" value="Unassembled WGS sequence"/>
</dbReference>
<dbReference type="EMBL" id="PJCH01000015">
    <property type="protein sequence ID" value="PQA86503.1"/>
    <property type="molecule type" value="Genomic_DNA"/>
</dbReference>
<dbReference type="RefSeq" id="WP_104831715.1">
    <property type="nucleotide sequence ID" value="NZ_PJCH01000015.1"/>
</dbReference>
<reference evidence="12 13" key="1">
    <citation type="submission" date="2017-12" db="EMBL/GenBank/DDBJ databases">
        <authorList>
            <person name="Hurst M.R.H."/>
        </authorList>
    </citation>
    <scope>NUCLEOTIDE SEQUENCE [LARGE SCALE GENOMIC DNA]</scope>
    <source>
        <strain evidence="12 13">SY-3-19</strain>
    </source>
</reference>
<feature type="transmembrane region" description="Helical" evidence="10">
    <location>
        <begin position="21"/>
        <end position="45"/>
    </location>
</feature>
<dbReference type="InterPro" id="IPR000297">
    <property type="entry name" value="PPIase_PpiC"/>
</dbReference>
<dbReference type="PANTHER" id="PTHR47245:SF2">
    <property type="entry name" value="PEPTIDYL-PROLYL CIS-TRANS ISOMERASE HP_0175-RELATED"/>
    <property type="match status" value="1"/>
</dbReference>
<evidence type="ECO:0000256" key="8">
    <source>
        <dbReference type="PROSITE-ProRule" id="PRU00278"/>
    </source>
</evidence>
<comment type="similarity">
    <text evidence="2">Belongs to the PpiC/parvulin rotamase family.</text>
</comment>
<feature type="transmembrane region" description="Helical" evidence="10">
    <location>
        <begin position="106"/>
        <end position="126"/>
    </location>
</feature>
<dbReference type="GO" id="GO:0003755">
    <property type="term" value="F:peptidyl-prolyl cis-trans isomerase activity"/>
    <property type="evidence" value="ECO:0007669"/>
    <property type="project" value="UniProtKB-KW"/>
</dbReference>
<evidence type="ECO:0000259" key="11">
    <source>
        <dbReference type="PROSITE" id="PS50198"/>
    </source>
</evidence>
<dbReference type="PROSITE" id="PS01096">
    <property type="entry name" value="PPIC_PPIASE_1"/>
    <property type="match status" value="1"/>
</dbReference>
<feature type="compositionally biased region" description="Acidic residues" evidence="9">
    <location>
        <begin position="423"/>
        <end position="434"/>
    </location>
</feature>
<evidence type="ECO:0000256" key="5">
    <source>
        <dbReference type="ARBA" id="ARBA00023110"/>
    </source>
</evidence>
<comment type="caution">
    <text evidence="12">The sequence shown here is derived from an EMBL/GenBank/DDBJ whole genome shotgun (WGS) entry which is preliminary data.</text>
</comment>
<evidence type="ECO:0000256" key="6">
    <source>
        <dbReference type="ARBA" id="ARBA00030642"/>
    </source>
</evidence>
<protein>
    <recommendedName>
        <fullName evidence="4">Parvulin-like PPIase</fullName>
        <ecNumber evidence="3">5.2.1.8</ecNumber>
    </recommendedName>
    <alternativeName>
        <fullName evidence="6">Peptidyl-prolyl cis-trans isomerase plp</fullName>
    </alternativeName>
    <alternativeName>
        <fullName evidence="7">Rotamase plp</fullName>
    </alternativeName>
</protein>
<dbReference type="InterPro" id="IPR050245">
    <property type="entry name" value="PrsA_foldase"/>
</dbReference>
<keyword evidence="13" id="KW-1185">Reference proteome</keyword>
<dbReference type="Gene3D" id="3.10.50.40">
    <property type="match status" value="1"/>
</dbReference>
<sequence>MMETPDGQKMKPERRARPLAAAFGAVVRAVLAAGRLIAGAILMVLRAVGKVALTTWRLAAALDSALWRAVKLMASRALEGLSYAARLAAAAFRGLLVWLPTRTGRAYSALSGAFLVIAGLWIIDVLRAAPSLDASGGASARAPIDEDDPILARIDGRYVHLSEIEATARAGGFLRPDETLTPKTAFERNLVESYVEQRLLARAALDTGLQRSPSVARKVNAARDRVLASAYMDAQIEDAVTPDTVERLYKAQSDVTRLGDEVRARHILVATGEEAEEIVALLKDGADFADLARTRSLDRATAPLGGEIGWFTRSMMTPVFSRAVFAAEPGDIAPPFKTEFGWHVVEVLDRRPTSAVPFDQVRGPIEKFLRMRTIETSLQTLEEESQVVYFRPEEEEPAPQAAPPDLSDPDLADPDFTLPGGGVEEDGESQDALQ</sequence>
<keyword evidence="10" id="KW-0812">Transmembrane</keyword>
<keyword evidence="10" id="KW-0472">Membrane</keyword>
<evidence type="ECO:0000313" key="13">
    <source>
        <dbReference type="Proteomes" id="UP000239504"/>
    </source>
</evidence>
<keyword evidence="10" id="KW-1133">Transmembrane helix</keyword>
<dbReference type="PROSITE" id="PS50198">
    <property type="entry name" value="PPIC_PPIASE_2"/>
    <property type="match status" value="1"/>
</dbReference>
<evidence type="ECO:0000256" key="2">
    <source>
        <dbReference type="ARBA" id="ARBA00007656"/>
    </source>
</evidence>
<evidence type="ECO:0000256" key="7">
    <source>
        <dbReference type="ARBA" id="ARBA00031484"/>
    </source>
</evidence>
<accession>A0A2S7K1Y2</accession>
<evidence type="ECO:0000313" key="12">
    <source>
        <dbReference type="EMBL" id="PQA86503.1"/>
    </source>
</evidence>
<feature type="domain" description="PpiC" evidence="11">
    <location>
        <begin position="259"/>
        <end position="349"/>
    </location>
</feature>
<keyword evidence="8" id="KW-0413">Isomerase</keyword>
<evidence type="ECO:0000256" key="4">
    <source>
        <dbReference type="ARBA" id="ARBA00018370"/>
    </source>
</evidence>
<dbReference type="InterPro" id="IPR023058">
    <property type="entry name" value="PPIase_PpiC_CS"/>
</dbReference>
<dbReference type="InterPro" id="IPR046357">
    <property type="entry name" value="PPIase_dom_sf"/>
</dbReference>
<dbReference type="InterPro" id="IPR027304">
    <property type="entry name" value="Trigger_fact/SurA_dom_sf"/>
</dbReference>
<organism evidence="12 13">
    <name type="scientific">Hyphococcus luteus</name>
    <dbReference type="NCBI Taxonomy" id="2058213"/>
    <lineage>
        <taxon>Bacteria</taxon>
        <taxon>Pseudomonadati</taxon>
        <taxon>Pseudomonadota</taxon>
        <taxon>Alphaproteobacteria</taxon>
        <taxon>Parvularculales</taxon>
        <taxon>Parvularculaceae</taxon>
        <taxon>Hyphococcus</taxon>
    </lineage>
</organism>
<feature type="region of interest" description="Disordered" evidence="9">
    <location>
        <begin position="390"/>
        <end position="434"/>
    </location>
</feature>
<dbReference type="Pfam" id="PF13616">
    <property type="entry name" value="Rotamase_3"/>
    <property type="match status" value="1"/>
</dbReference>
<evidence type="ECO:0000256" key="3">
    <source>
        <dbReference type="ARBA" id="ARBA00013194"/>
    </source>
</evidence>
<dbReference type="PANTHER" id="PTHR47245">
    <property type="entry name" value="PEPTIDYLPROLYL ISOMERASE"/>
    <property type="match status" value="1"/>
</dbReference>
<evidence type="ECO:0000256" key="1">
    <source>
        <dbReference type="ARBA" id="ARBA00000971"/>
    </source>
</evidence>
<gene>
    <name evidence="12" type="ORF">CW354_19450</name>
</gene>
<dbReference type="OrthoDB" id="14196at2"/>
<evidence type="ECO:0000256" key="9">
    <source>
        <dbReference type="SAM" id="MobiDB-lite"/>
    </source>
</evidence>
<name>A0A2S7K1Y2_9PROT</name>
<keyword evidence="5 8" id="KW-0697">Rotamase</keyword>
<feature type="transmembrane region" description="Helical" evidence="10">
    <location>
        <begin position="81"/>
        <end position="100"/>
    </location>
</feature>
<comment type="catalytic activity">
    <reaction evidence="1">
        <text>[protein]-peptidylproline (omega=180) = [protein]-peptidylproline (omega=0)</text>
        <dbReference type="Rhea" id="RHEA:16237"/>
        <dbReference type="Rhea" id="RHEA-COMP:10747"/>
        <dbReference type="Rhea" id="RHEA-COMP:10748"/>
        <dbReference type="ChEBI" id="CHEBI:83833"/>
        <dbReference type="ChEBI" id="CHEBI:83834"/>
        <dbReference type="EC" id="5.2.1.8"/>
    </reaction>
</comment>